<name>A0A0V1LUB0_9BILA</name>
<keyword evidence="2" id="KW-1185">Reference proteome</keyword>
<sequence length="102" mass="11731">MPYSVTVFPKFHKLLRIVWQLSSLIFSHSNFSQCITSVSRSRCISSFFLVYDDVVEMEEGSLPGKFTHHSLHQTPRVIEKAVFHYLPRPPQLDNTCAMGQVC</sequence>
<organism evidence="1 2">
    <name type="scientific">Trichinella nativa</name>
    <dbReference type="NCBI Taxonomy" id="6335"/>
    <lineage>
        <taxon>Eukaryota</taxon>
        <taxon>Metazoa</taxon>
        <taxon>Ecdysozoa</taxon>
        <taxon>Nematoda</taxon>
        <taxon>Enoplea</taxon>
        <taxon>Dorylaimia</taxon>
        <taxon>Trichinellida</taxon>
        <taxon>Trichinellidae</taxon>
        <taxon>Trichinella</taxon>
    </lineage>
</organism>
<accession>A0A0V1LUB0</accession>
<proteinExistence type="predicted"/>
<dbReference type="EMBL" id="JYDW01000003">
    <property type="protein sequence ID" value="KRZ63103.1"/>
    <property type="molecule type" value="Genomic_DNA"/>
</dbReference>
<gene>
    <name evidence="1" type="ORF">T02_13252</name>
</gene>
<dbReference type="Proteomes" id="UP000054721">
    <property type="component" value="Unassembled WGS sequence"/>
</dbReference>
<dbReference type="AlphaFoldDB" id="A0A0V1LUB0"/>
<protein>
    <submittedName>
        <fullName evidence="1">Uncharacterized protein</fullName>
    </submittedName>
</protein>
<comment type="caution">
    <text evidence="1">The sequence shown here is derived from an EMBL/GenBank/DDBJ whole genome shotgun (WGS) entry which is preliminary data.</text>
</comment>
<evidence type="ECO:0000313" key="1">
    <source>
        <dbReference type="EMBL" id="KRZ63103.1"/>
    </source>
</evidence>
<reference evidence="1 2" key="1">
    <citation type="submission" date="2015-05" db="EMBL/GenBank/DDBJ databases">
        <title>Evolution of Trichinella species and genotypes.</title>
        <authorList>
            <person name="Korhonen P.K."/>
            <person name="Edoardo P."/>
            <person name="Giuseppe L.R."/>
            <person name="Gasser R.B."/>
        </authorList>
    </citation>
    <scope>NUCLEOTIDE SEQUENCE [LARGE SCALE GENOMIC DNA]</scope>
    <source>
        <strain evidence="1">ISS10</strain>
    </source>
</reference>
<evidence type="ECO:0000313" key="2">
    <source>
        <dbReference type="Proteomes" id="UP000054721"/>
    </source>
</evidence>